<keyword evidence="3" id="KW-1185">Reference proteome</keyword>
<evidence type="ECO:0000313" key="3">
    <source>
        <dbReference type="Proteomes" id="UP001152798"/>
    </source>
</evidence>
<keyword evidence="1" id="KW-0472">Membrane</keyword>
<feature type="transmembrane region" description="Helical" evidence="1">
    <location>
        <begin position="65"/>
        <end position="84"/>
    </location>
</feature>
<feature type="transmembrane region" description="Helical" evidence="1">
    <location>
        <begin position="282"/>
        <end position="305"/>
    </location>
</feature>
<dbReference type="Proteomes" id="UP001152798">
    <property type="component" value="Chromosome 3"/>
</dbReference>
<dbReference type="AlphaFoldDB" id="A0A9P0EGD6"/>
<keyword evidence="1" id="KW-0812">Transmembrane</keyword>
<protein>
    <submittedName>
        <fullName evidence="2">Uncharacterized protein</fullName>
    </submittedName>
</protein>
<dbReference type="EMBL" id="OV725079">
    <property type="protein sequence ID" value="CAH1394722.1"/>
    <property type="molecule type" value="Genomic_DNA"/>
</dbReference>
<feature type="transmembrane region" description="Helical" evidence="1">
    <location>
        <begin position="180"/>
        <end position="196"/>
    </location>
</feature>
<feature type="transmembrane region" description="Helical" evidence="1">
    <location>
        <begin position="208"/>
        <end position="228"/>
    </location>
</feature>
<keyword evidence="1" id="KW-1133">Transmembrane helix</keyword>
<feature type="transmembrane region" description="Helical" evidence="1">
    <location>
        <begin position="142"/>
        <end position="168"/>
    </location>
</feature>
<name>A0A9P0EGD6_NEZVI</name>
<feature type="transmembrane region" description="Helical" evidence="1">
    <location>
        <begin position="401"/>
        <end position="421"/>
    </location>
</feature>
<proteinExistence type="predicted"/>
<feature type="transmembrane region" description="Helical" evidence="1">
    <location>
        <begin position="257"/>
        <end position="276"/>
    </location>
</feature>
<feature type="transmembrane region" description="Helical" evidence="1">
    <location>
        <begin position="358"/>
        <end position="381"/>
    </location>
</feature>
<accession>A0A9P0EGD6</accession>
<reference evidence="2" key="1">
    <citation type="submission" date="2022-01" db="EMBL/GenBank/DDBJ databases">
        <authorList>
            <person name="King R."/>
        </authorList>
    </citation>
    <scope>NUCLEOTIDE SEQUENCE</scope>
</reference>
<evidence type="ECO:0000313" key="2">
    <source>
        <dbReference type="EMBL" id="CAH1394722.1"/>
    </source>
</evidence>
<gene>
    <name evidence="2" type="ORF">NEZAVI_LOCUS5161</name>
</gene>
<sequence length="432" mass="49922">MASWIRSNINVELLNKSLSRMRAVDLQMLSLGMEMPPTKASWVTFFIYTLMIVAFFFKSLAMPSFFSRILLLLFYSPNFLIVSIEDCIDRINSLLQLRFDAIEQHLLQCIKMDGKNAVKVLETLILCHDRLSNASEEIEEYLWVQVTSVLAVFFLASFCDTYAVSLLYNDDSFPHKGLSANLFIFLCTFYFIRSKLNYNTWYCNLTSLYYTATAFCIMASWIRCNINVELLNKSLSRMRAVDLQMLSLGMEMPPTKASWVTLFLYTLLTIAFFIKAMLMPSFFIRILGLLFFSPYVLIISIEDCIDRINSLLRLRFDAIEQHLLQCFKMDGKNAVKVLETLILCHDHLSNASEEIEEYLWIQVTSVLAVFFLASFCDAYAVSLLYKDETFPYDGLELTEKAVWIVIIITVAWRVCHQFATISTKVNSSFTML</sequence>
<feature type="transmembrane region" description="Helical" evidence="1">
    <location>
        <begin position="40"/>
        <end position="58"/>
    </location>
</feature>
<organism evidence="2 3">
    <name type="scientific">Nezara viridula</name>
    <name type="common">Southern green stink bug</name>
    <name type="synonym">Cimex viridulus</name>
    <dbReference type="NCBI Taxonomy" id="85310"/>
    <lineage>
        <taxon>Eukaryota</taxon>
        <taxon>Metazoa</taxon>
        <taxon>Ecdysozoa</taxon>
        <taxon>Arthropoda</taxon>
        <taxon>Hexapoda</taxon>
        <taxon>Insecta</taxon>
        <taxon>Pterygota</taxon>
        <taxon>Neoptera</taxon>
        <taxon>Paraneoptera</taxon>
        <taxon>Hemiptera</taxon>
        <taxon>Heteroptera</taxon>
        <taxon>Panheteroptera</taxon>
        <taxon>Pentatomomorpha</taxon>
        <taxon>Pentatomoidea</taxon>
        <taxon>Pentatomidae</taxon>
        <taxon>Pentatominae</taxon>
        <taxon>Nezara</taxon>
    </lineage>
</organism>
<evidence type="ECO:0000256" key="1">
    <source>
        <dbReference type="SAM" id="Phobius"/>
    </source>
</evidence>